<reference evidence="1 2" key="1">
    <citation type="submission" date="2019-09" db="EMBL/GenBank/DDBJ databases">
        <title>Flavobacterium sp. nov., isolated from glacier ice.</title>
        <authorList>
            <person name="Liu Q."/>
        </authorList>
    </citation>
    <scope>NUCLEOTIDE SEQUENCE [LARGE SCALE GENOMIC DNA]</scope>
    <source>
        <strain evidence="1 2">NBRC 112527</strain>
    </source>
</reference>
<protein>
    <submittedName>
        <fullName evidence="1">Uncharacterized protein</fullName>
    </submittedName>
</protein>
<accession>A0A7J5AHP3</accession>
<dbReference type="AlphaFoldDB" id="A0A7J5AHP3"/>
<organism evidence="1 2">
    <name type="scientific">Flavobacterium luteum</name>
    <dbReference type="NCBI Taxonomy" id="2026654"/>
    <lineage>
        <taxon>Bacteria</taxon>
        <taxon>Pseudomonadati</taxon>
        <taxon>Bacteroidota</taxon>
        <taxon>Flavobacteriia</taxon>
        <taxon>Flavobacteriales</taxon>
        <taxon>Flavobacteriaceae</taxon>
        <taxon>Flavobacterium</taxon>
    </lineage>
</organism>
<name>A0A7J5AHP3_9FLAO</name>
<keyword evidence="2" id="KW-1185">Reference proteome</keyword>
<dbReference type="Proteomes" id="UP000490922">
    <property type="component" value="Unassembled WGS sequence"/>
</dbReference>
<dbReference type="EMBL" id="WAEM01000002">
    <property type="protein sequence ID" value="KAB1157121.1"/>
    <property type="molecule type" value="Genomic_DNA"/>
</dbReference>
<proteinExistence type="predicted"/>
<dbReference type="RefSeq" id="WP_151107114.1">
    <property type="nucleotide sequence ID" value="NZ_WAEM01000002.1"/>
</dbReference>
<dbReference type="OrthoDB" id="1446480at2"/>
<evidence type="ECO:0000313" key="1">
    <source>
        <dbReference type="EMBL" id="KAB1157121.1"/>
    </source>
</evidence>
<gene>
    <name evidence="1" type="ORF">F6464_07190</name>
</gene>
<evidence type="ECO:0000313" key="2">
    <source>
        <dbReference type="Proteomes" id="UP000490922"/>
    </source>
</evidence>
<sequence>MKLLSLFFLTIFLGKSCDVQKKQDLETTVIEYVANTRGFYKKITVQNQMVLVSKDRKGNDKPVEIKISDSDWKKLIADFQEINLDEIPNLKAPSEKRFYDGAAIANLRITYKDKTYESTSFDHGNPPAEIKKLVVLINQLVKEKE</sequence>
<comment type="caution">
    <text evidence="1">The sequence shown here is derived from an EMBL/GenBank/DDBJ whole genome shotgun (WGS) entry which is preliminary data.</text>
</comment>